<reference evidence="1 2" key="1">
    <citation type="journal article" date="2019" name="Nat. Ecol. Evol.">
        <title>Megaphylogeny resolves global patterns of mushroom evolution.</title>
        <authorList>
            <person name="Varga T."/>
            <person name="Krizsan K."/>
            <person name="Foldi C."/>
            <person name="Dima B."/>
            <person name="Sanchez-Garcia M."/>
            <person name="Sanchez-Ramirez S."/>
            <person name="Szollosi G.J."/>
            <person name="Szarkandi J.G."/>
            <person name="Papp V."/>
            <person name="Albert L."/>
            <person name="Andreopoulos W."/>
            <person name="Angelini C."/>
            <person name="Antonin V."/>
            <person name="Barry K.W."/>
            <person name="Bougher N.L."/>
            <person name="Buchanan P."/>
            <person name="Buyck B."/>
            <person name="Bense V."/>
            <person name="Catcheside P."/>
            <person name="Chovatia M."/>
            <person name="Cooper J."/>
            <person name="Damon W."/>
            <person name="Desjardin D."/>
            <person name="Finy P."/>
            <person name="Geml J."/>
            <person name="Haridas S."/>
            <person name="Hughes K."/>
            <person name="Justo A."/>
            <person name="Karasinski D."/>
            <person name="Kautmanova I."/>
            <person name="Kiss B."/>
            <person name="Kocsube S."/>
            <person name="Kotiranta H."/>
            <person name="LaButti K.M."/>
            <person name="Lechner B.E."/>
            <person name="Liimatainen K."/>
            <person name="Lipzen A."/>
            <person name="Lukacs Z."/>
            <person name="Mihaltcheva S."/>
            <person name="Morgado L.N."/>
            <person name="Niskanen T."/>
            <person name="Noordeloos M.E."/>
            <person name="Ohm R.A."/>
            <person name="Ortiz-Santana B."/>
            <person name="Ovrebo C."/>
            <person name="Racz N."/>
            <person name="Riley R."/>
            <person name="Savchenko A."/>
            <person name="Shiryaev A."/>
            <person name="Soop K."/>
            <person name="Spirin V."/>
            <person name="Szebenyi C."/>
            <person name="Tomsovsky M."/>
            <person name="Tulloss R.E."/>
            <person name="Uehling J."/>
            <person name="Grigoriev I.V."/>
            <person name="Vagvolgyi C."/>
            <person name="Papp T."/>
            <person name="Martin F.M."/>
            <person name="Miettinen O."/>
            <person name="Hibbett D.S."/>
            <person name="Nagy L.G."/>
        </authorList>
    </citation>
    <scope>NUCLEOTIDE SEQUENCE [LARGE SCALE GENOMIC DNA]</scope>
    <source>
        <strain evidence="1 2">CBS 962.96</strain>
    </source>
</reference>
<evidence type="ECO:0000313" key="1">
    <source>
        <dbReference type="EMBL" id="THU86788.1"/>
    </source>
</evidence>
<organism evidence="1 2">
    <name type="scientific">Dendrothele bispora (strain CBS 962.96)</name>
    <dbReference type="NCBI Taxonomy" id="1314807"/>
    <lineage>
        <taxon>Eukaryota</taxon>
        <taxon>Fungi</taxon>
        <taxon>Dikarya</taxon>
        <taxon>Basidiomycota</taxon>
        <taxon>Agaricomycotina</taxon>
        <taxon>Agaricomycetes</taxon>
        <taxon>Agaricomycetidae</taxon>
        <taxon>Agaricales</taxon>
        <taxon>Agaricales incertae sedis</taxon>
        <taxon>Dendrothele</taxon>
    </lineage>
</organism>
<evidence type="ECO:0000313" key="2">
    <source>
        <dbReference type="Proteomes" id="UP000297245"/>
    </source>
</evidence>
<dbReference type="AlphaFoldDB" id="A0A4S8LEE4"/>
<dbReference type="Proteomes" id="UP000297245">
    <property type="component" value="Unassembled WGS sequence"/>
</dbReference>
<keyword evidence="2" id="KW-1185">Reference proteome</keyword>
<sequence length="90" mass="10249">MSREEPADLLPLRSRTLRHLTNLPPTDWGRTRIDNHPQRRLARLLSETESSSWNVMGTLRLGDMIFDALESLIPSRLPSTRVGVDQGKSK</sequence>
<proteinExistence type="predicted"/>
<dbReference type="EMBL" id="ML179480">
    <property type="protein sequence ID" value="THU86788.1"/>
    <property type="molecule type" value="Genomic_DNA"/>
</dbReference>
<name>A0A4S8LEE4_DENBC</name>
<gene>
    <name evidence="1" type="ORF">K435DRAFT_867922</name>
</gene>
<accession>A0A4S8LEE4</accession>
<protein>
    <submittedName>
        <fullName evidence="1">Uncharacterized protein</fullName>
    </submittedName>
</protein>